<dbReference type="RefSeq" id="WP_394317287.1">
    <property type="nucleotide sequence ID" value="NZ_JBHMQV010000007.1"/>
</dbReference>
<protein>
    <submittedName>
        <fullName evidence="2">Uncharacterized protein</fullName>
    </submittedName>
</protein>
<organism evidence="2 3">
    <name type="scientific">Streptomyces noboritoensis</name>
    <dbReference type="NCBI Taxonomy" id="67337"/>
    <lineage>
        <taxon>Bacteria</taxon>
        <taxon>Bacillati</taxon>
        <taxon>Actinomycetota</taxon>
        <taxon>Actinomycetes</taxon>
        <taxon>Kitasatosporales</taxon>
        <taxon>Streptomycetaceae</taxon>
        <taxon>Streptomyces</taxon>
    </lineage>
</organism>
<feature type="region of interest" description="Disordered" evidence="1">
    <location>
        <begin position="106"/>
        <end position="135"/>
    </location>
</feature>
<name>A0ABV6TDQ3_9ACTN</name>
<evidence type="ECO:0000256" key="1">
    <source>
        <dbReference type="SAM" id="MobiDB-lite"/>
    </source>
</evidence>
<gene>
    <name evidence="2" type="ORF">ACFH04_07265</name>
</gene>
<evidence type="ECO:0000313" key="2">
    <source>
        <dbReference type="EMBL" id="MFC0843533.1"/>
    </source>
</evidence>
<keyword evidence="3" id="KW-1185">Reference proteome</keyword>
<evidence type="ECO:0000313" key="3">
    <source>
        <dbReference type="Proteomes" id="UP001589887"/>
    </source>
</evidence>
<sequence length="135" mass="15313">MAENYVFPDDLRDTQTRLHQAWADYARHCATLPWSAVPAEGWKTLEQQFSGYHREVPATEGYTPEQQAEVERLRVLALELSRIVMRHPFWRTVPMEDKADARQALKSVTRLSGATSSGEDRDEDRGVEGPQTAAA</sequence>
<accession>A0ABV6TDQ3</accession>
<dbReference type="EMBL" id="JBHMQV010000007">
    <property type="protein sequence ID" value="MFC0843533.1"/>
    <property type="molecule type" value="Genomic_DNA"/>
</dbReference>
<dbReference type="Proteomes" id="UP001589887">
    <property type="component" value="Unassembled WGS sequence"/>
</dbReference>
<proteinExistence type="predicted"/>
<reference evidence="2 3" key="1">
    <citation type="submission" date="2024-09" db="EMBL/GenBank/DDBJ databases">
        <authorList>
            <person name="Sun Q."/>
            <person name="Mori K."/>
        </authorList>
    </citation>
    <scope>NUCLEOTIDE SEQUENCE [LARGE SCALE GENOMIC DNA]</scope>
    <source>
        <strain evidence="2 3">JCM 4557</strain>
    </source>
</reference>
<comment type="caution">
    <text evidence="2">The sequence shown here is derived from an EMBL/GenBank/DDBJ whole genome shotgun (WGS) entry which is preliminary data.</text>
</comment>